<feature type="compositionally biased region" description="Low complexity" evidence="5">
    <location>
        <begin position="313"/>
        <end position="323"/>
    </location>
</feature>
<keyword evidence="4 6" id="KW-0472">Membrane</keyword>
<comment type="caution">
    <text evidence="8">The sequence shown here is derived from an EMBL/GenBank/DDBJ whole genome shotgun (WGS) entry which is preliminary data.</text>
</comment>
<dbReference type="OrthoDB" id="266334at2759"/>
<evidence type="ECO:0000256" key="3">
    <source>
        <dbReference type="ARBA" id="ARBA00022989"/>
    </source>
</evidence>
<feature type="compositionally biased region" description="Low complexity" evidence="5">
    <location>
        <begin position="1224"/>
        <end position="1233"/>
    </location>
</feature>
<proteinExistence type="predicted"/>
<dbReference type="InterPro" id="IPR045120">
    <property type="entry name" value="Suco/Slp1-like"/>
</dbReference>
<reference evidence="8 9" key="1">
    <citation type="submission" date="2016-08" db="EMBL/GenBank/DDBJ databases">
        <title>A Parts List for Fungal Cellulosomes Revealed by Comparative Genomics.</title>
        <authorList>
            <consortium name="DOE Joint Genome Institute"/>
            <person name="Haitjema C.H."/>
            <person name="Gilmore S.P."/>
            <person name="Henske J.K."/>
            <person name="Solomon K.V."/>
            <person name="De Groot R."/>
            <person name="Kuo A."/>
            <person name="Mondo S.J."/>
            <person name="Salamov A.A."/>
            <person name="Labutti K."/>
            <person name="Zhao Z."/>
            <person name="Chiniquy J."/>
            <person name="Barry K."/>
            <person name="Brewer H.M."/>
            <person name="Purvine S.O."/>
            <person name="Wright A.T."/>
            <person name="Boxma B."/>
            <person name="Van Alen T."/>
            <person name="Hackstein J.H."/>
            <person name="Baker S.E."/>
            <person name="Grigoriev I.V."/>
            <person name="O'Malley M.A."/>
        </authorList>
    </citation>
    <scope>NUCLEOTIDE SEQUENCE [LARGE SCALE GENOMIC DNA]</scope>
    <source>
        <strain evidence="8 9">G1</strain>
    </source>
</reference>
<feature type="region of interest" description="Disordered" evidence="5">
    <location>
        <begin position="829"/>
        <end position="880"/>
    </location>
</feature>
<feature type="compositionally biased region" description="Acidic residues" evidence="5">
    <location>
        <begin position="542"/>
        <end position="551"/>
    </location>
</feature>
<feature type="transmembrane region" description="Helical" evidence="6">
    <location>
        <begin position="1078"/>
        <end position="1102"/>
    </location>
</feature>
<dbReference type="PANTHER" id="PTHR12953:SF0">
    <property type="entry name" value="SUN DOMAIN-CONTAINING OSSIFICATION FACTOR"/>
    <property type="match status" value="1"/>
</dbReference>
<evidence type="ECO:0000256" key="2">
    <source>
        <dbReference type="ARBA" id="ARBA00022692"/>
    </source>
</evidence>
<evidence type="ECO:0000256" key="4">
    <source>
        <dbReference type="ARBA" id="ARBA00023136"/>
    </source>
</evidence>
<keyword evidence="3 6" id="KW-1133">Transmembrane helix</keyword>
<feature type="region of interest" description="Disordered" evidence="5">
    <location>
        <begin position="292"/>
        <end position="349"/>
    </location>
</feature>
<feature type="compositionally biased region" description="Low complexity" evidence="5">
    <location>
        <begin position="1197"/>
        <end position="1208"/>
    </location>
</feature>
<feature type="compositionally biased region" description="Basic and acidic residues" evidence="5">
    <location>
        <begin position="459"/>
        <end position="468"/>
    </location>
</feature>
<feature type="compositionally biased region" description="Polar residues" evidence="5">
    <location>
        <begin position="931"/>
        <end position="947"/>
    </location>
</feature>
<comment type="subcellular location">
    <subcellularLocation>
        <location evidence="1">Endomembrane system</location>
    </subcellularLocation>
</comment>
<dbReference type="Proteomes" id="UP000193920">
    <property type="component" value="Unassembled WGS sequence"/>
</dbReference>
<feature type="transmembrane region" description="Helical" evidence="6">
    <location>
        <begin position="5"/>
        <end position="26"/>
    </location>
</feature>
<evidence type="ECO:0000313" key="8">
    <source>
        <dbReference type="EMBL" id="ORY32661.1"/>
    </source>
</evidence>
<dbReference type="GO" id="GO:0005737">
    <property type="term" value="C:cytoplasm"/>
    <property type="evidence" value="ECO:0007669"/>
    <property type="project" value="TreeGrafter"/>
</dbReference>
<feature type="compositionally biased region" description="Polar residues" evidence="5">
    <location>
        <begin position="324"/>
        <end position="346"/>
    </location>
</feature>
<name>A0A1Y2BCV4_9FUNG</name>
<dbReference type="AlphaFoldDB" id="A0A1Y2BCV4"/>
<keyword evidence="2 6" id="KW-0812">Transmembrane</keyword>
<feature type="region of interest" description="Disordered" evidence="5">
    <location>
        <begin position="901"/>
        <end position="970"/>
    </location>
</feature>
<evidence type="ECO:0000256" key="5">
    <source>
        <dbReference type="SAM" id="MobiDB-lite"/>
    </source>
</evidence>
<keyword evidence="9" id="KW-1185">Reference proteome</keyword>
<dbReference type="Pfam" id="PF07738">
    <property type="entry name" value="Sad1_UNC"/>
    <property type="match status" value="1"/>
</dbReference>
<dbReference type="EMBL" id="MCOG01000163">
    <property type="protein sequence ID" value="ORY32661.1"/>
    <property type="molecule type" value="Genomic_DNA"/>
</dbReference>
<evidence type="ECO:0000256" key="6">
    <source>
        <dbReference type="SAM" id="Phobius"/>
    </source>
</evidence>
<feature type="domain" description="SUN" evidence="7">
    <location>
        <begin position="591"/>
        <end position="766"/>
    </location>
</feature>
<feature type="compositionally biased region" description="Low complexity" evidence="5">
    <location>
        <begin position="520"/>
        <end position="531"/>
    </location>
</feature>
<feature type="region of interest" description="Disordered" evidence="5">
    <location>
        <begin position="1195"/>
        <end position="1247"/>
    </location>
</feature>
<dbReference type="PROSITE" id="PS51469">
    <property type="entry name" value="SUN"/>
    <property type="match status" value="1"/>
</dbReference>
<gene>
    <name evidence="8" type="ORF">LY90DRAFT_673490</name>
</gene>
<feature type="compositionally biased region" description="Basic and acidic residues" evidence="5">
    <location>
        <begin position="433"/>
        <end position="446"/>
    </location>
</feature>
<evidence type="ECO:0000313" key="9">
    <source>
        <dbReference type="Proteomes" id="UP000193920"/>
    </source>
</evidence>
<evidence type="ECO:0000259" key="7">
    <source>
        <dbReference type="PROSITE" id="PS51469"/>
    </source>
</evidence>
<feature type="compositionally biased region" description="Basic and acidic residues" evidence="5">
    <location>
        <begin position="488"/>
        <end position="499"/>
    </location>
</feature>
<feature type="compositionally biased region" description="Basic and acidic residues" evidence="5">
    <location>
        <begin position="303"/>
        <end position="312"/>
    </location>
</feature>
<sequence length="1279" mass="151061">MNIIYLIISFYQIIYLTLVNSIYIPYGQLECDILKSLYQVDNTNSFSEWNNENEENNDTKSNDEYIDLINKFYKDCFLKQPIKSVRYIKNYEEIFKKERELEKRKERNERFSVNGISKFRNNSIWKDFEKQLYIINIPYHYNLKQIVDYYLPVSYINFSYDTKSDKKNDHVEFLDILQDSLILKKEIKKNGFIYQALCFQKTYEQIFLIYNEWDIHRIHSQRILDIEEEEYRNRERNNSHLRKHFNSFVRNNMDQEWTEKLFKMDDDNIMNWPTKFYNEIIKVFNFSDKNKDEKESENENENSNEHVEDSNDLKNNNNSNSENIPTDQFNSNNEIKSNATMNTNGKKMNEFNKRLTLEKLKEMEDYMSPNIDLENNKNNIKRMKKDDEFEIFETQSSEEEEKKEKEPSSKIINNSNTTSNNEKIEEIQTFEESSQKNENKDIHEELNNENSNENIPNKSEIKVDKNEDVPFSSQDKNNEEVDVQLNEEGEKQNDKENSKKSKQQIVEDDQGNPLQMKDSYNNTNQTNYNKNENIKAKLTDTTEAENEENNENESKDSEEKEKEKSEDENKEKETNDNTEHKNRFFSFFLRSGSSNNKKHNPPPFIEDDIIYSVKDLKLTGKEHYNFASLDCAATVLKSNSELNKPNAILNESKDSYSNNICQAKEKFVIIELCEDILIDRIILGNFEYFSSMYKDIKVSISTRYPPKDGHWKLLAFLRTTNSRDIQVFKIKNPISYVKYVRFDFLTYYGYEFFCPLSLIRIHGRTMMDEYIEDKAKLEEEIVIKTPPHPYIQPGYPFLTLPSPSKTSSSNFFDEIFPFFNSDSFLDRTSTNGNSRRTRTNRNDSSSSSTTTSSSSSSTSSSSRTSTSFSSSSTKQDKNNPNINLFSLFIKHYGNLDMEYNFDTSSSSDKSTTTRQTNSSSMNRNRNEFDDSNNIVNKTSHEPTTNNVSNEDSEDKSSTEDEEDKQQPLHESVFKTIMRRLATLERNTTLSFKYLEEQGKIFNQYIIYLHKKQQTSLQQLIKDNNMMYDNNLHALKNEFDSNWKEMWNELQINKQIYYDTIKQIAFKIENIEQSYDKRMFALLLMVVFSKIIWIIVKKIWSLFFRFSSKSKKRTSIHNRIKNNQDYYCIESDESLNSINNLSRNNLDELFRRNSLSNLSRSSSSNYLNVGIYTPQTKPKKKKVLKKVPSNVVINSQASSYNKSSRRNSSIFEFSSPDNPRKSQSQRHQQQQHQQPPSPNLTNVSSSSSYLQNKKLYHYHHHHPQNLYQQRPPLSPGISLT</sequence>
<dbReference type="GO" id="GO:0012505">
    <property type="term" value="C:endomembrane system"/>
    <property type="evidence" value="ECO:0007669"/>
    <property type="project" value="UniProtKB-SubCell"/>
</dbReference>
<accession>A0A1Y2BCV4</accession>
<feature type="region of interest" description="Disordered" evidence="5">
    <location>
        <begin position="392"/>
        <end position="579"/>
    </location>
</feature>
<feature type="compositionally biased region" description="Basic and acidic residues" evidence="5">
    <location>
        <begin position="552"/>
        <end position="579"/>
    </location>
</feature>
<organism evidence="8 9">
    <name type="scientific">Neocallimastix californiae</name>
    <dbReference type="NCBI Taxonomy" id="1754190"/>
    <lineage>
        <taxon>Eukaryota</taxon>
        <taxon>Fungi</taxon>
        <taxon>Fungi incertae sedis</taxon>
        <taxon>Chytridiomycota</taxon>
        <taxon>Chytridiomycota incertae sedis</taxon>
        <taxon>Neocallimastigomycetes</taxon>
        <taxon>Neocallimastigales</taxon>
        <taxon>Neocallimastigaceae</taxon>
        <taxon>Neocallimastix</taxon>
    </lineage>
</organism>
<feature type="compositionally biased region" description="Low complexity" evidence="5">
    <location>
        <begin position="409"/>
        <end position="421"/>
    </location>
</feature>
<feature type="compositionally biased region" description="Low complexity" evidence="5">
    <location>
        <begin position="842"/>
        <end position="873"/>
    </location>
</feature>
<dbReference type="InterPro" id="IPR012919">
    <property type="entry name" value="SUN_dom"/>
</dbReference>
<dbReference type="STRING" id="1754190.A0A1Y2BCV4"/>
<dbReference type="GO" id="GO:0016020">
    <property type="term" value="C:membrane"/>
    <property type="evidence" value="ECO:0007669"/>
    <property type="project" value="InterPro"/>
</dbReference>
<protein>
    <recommendedName>
        <fullName evidence="7">SUN domain-containing protein</fullName>
    </recommendedName>
</protein>
<feature type="compositionally biased region" description="Low complexity" evidence="5">
    <location>
        <begin position="448"/>
        <end position="458"/>
    </location>
</feature>
<evidence type="ECO:0000256" key="1">
    <source>
        <dbReference type="ARBA" id="ARBA00004308"/>
    </source>
</evidence>
<feature type="compositionally biased region" description="Low complexity" evidence="5">
    <location>
        <begin position="903"/>
        <end position="916"/>
    </location>
</feature>
<dbReference type="GO" id="GO:0034975">
    <property type="term" value="P:protein folding in endoplasmic reticulum"/>
    <property type="evidence" value="ECO:0007669"/>
    <property type="project" value="TreeGrafter"/>
</dbReference>
<dbReference type="PANTHER" id="PTHR12953">
    <property type="entry name" value="MEMBRANE PROTEIN CH1 RELATED"/>
    <property type="match status" value="1"/>
</dbReference>